<evidence type="ECO:0000313" key="4">
    <source>
        <dbReference type="Proteomes" id="UP001239445"/>
    </source>
</evidence>
<dbReference type="Pfam" id="PF14420">
    <property type="entry name" value="Clr5"/>
    <property type="match status" value="1"/>
</dbReference>
<dbReference type="AlphaFoldDB" id="A0AAJ0B0S7"/>
<evidence type="ECO:0000313" key="3">
    <source>
        <dbReference type="EMBL" id="KAK1749588.1"/>
    </source>
</evidence>
<dbReference type="EMBL" id="MU839855">
    <property type="protein sequence ID" value="KAK1749588.1"/>
    <property type="molecule type" value="Genomic_DNA"/>
</dbReference>
<reference evidence="3" key="1">
    <citation type="submission" date="2023-06" db="EMBL/GenBank/DDBJ databases">
        <title>Genome-scale phylogeny and comparative genomics of the fungal order Sordariales.</title>
        <authorList>
            <consortium name="Lawrence Berkeley National Laboratory"/>
            <person name="Hensen N."/>
            <person name="Bonometti L."/>
            <person name="Westerberg I."/>
            <person name="Brannstrom I.O."/>
            <person name="Guillou S."/>
            <person name="Cros-Aarteil S."/>
            <person name="Calhoun S."/>
            <person name="Haridas S."/>
            <person name="Kuo A."/>
            <person name="Mondo S."/>
            <person name="Pangilinan J."/>
            <person name="Riley R."/>
            <person name="Labutti K."/>
            <person name="Andreopoulos B."/>
            <person name="Lipzen A."/>
            <person name="Chen C."/>
            <person name="Yanf M."/>
            <person name="Daum C."/>
            <person name="Ng V."/>
            <person name="Clum A."/>
            <person name="Steindorff A."/>
            <person name="Ohm R."/>
            <person name="Martin F."/>
            <person name="Silar P."/>
            <person name="Natvig D."/>
            <person name="Lalanne C."/>
            <person name="Gautier V."/>
            <person name="Ament-Velasquez S.L."/>
            <person name="Kruys A."/>
            <person name="Hutchinson M.I."/>
            <person name="Powell A.J."/>
            <person name="Barry K."/>
            <person name="Miller A.N."/>
            <person name="Grigoriev I.V."/>
            <person name="Debuchy R."/>
            <person name="Gladieux P."/>
            <person name="Thoren M.H."/>
            <person name="Johannesson H."/>
        </authorList>
    </citation>
    <scope>NUCLEOTIDE SEQUENCE</scope>
    <source>
        <strain evidence="3">PSN4</strain>
    </source>
</reference>
<protein>
    <recommendedName>
        <fullName evidence="2">Clr5 domain-containing protein</fullName>
    </recommendedName>
</protein>
<dbReference type="Proteomes" id="UP001239445">
    <property type="component" value="Unassembled WGS sequence"/>
</dbReference>
<feature type="compositionally biased region" description="Acidic residues" evidence="1">
    <location>
        <begin position="583"/>
        <end position="592"/>
    </location>
</feature>
<dbReference type="InterPro" id="IPR025676">
    <property type="entry name" value="Clr5_dom"/>
</dbReference>
<name>A0AAJ0B0S7_9PEZI</name>
<comment type="caution">
    <text evidence="3">The sequence shown here is derived from an EMBL/GenBank/DDBJ whole genome shotgun (WGS) entry which is preliminary data.</text>
</comment>
<gene>
    <name evidence="3" type="ORF">QBC47DRAFT_426678</name>
</gene>
<keyword evidence="4" id="KW-1185">Reference proteome</keyword>
<accession>A0AAJ0B0S7</accession>
<organism evidence="3 4">
    <name type="scientific">Echria macrotheca</name>
    <dbReference type="NCBI Taxonomy" id="438768"/>
    <lineage>
        <taxon>Eukaryota</taxon>
        <taxon>Fungi</taxon>
        <taxon>Dikarya</taxon>
        <taxon>Ascomycota</taxon>
        <taxon>Pezizomycotina</taxon>
        <taxon>Sordariomycetes</taxon>
        <taxon>Sordariomycetidae</taxon>
        <taxon>Sordariales</taxon>
        <taxon>Schizotheciaceae</taxon>
        <taxon>Echria</taxon>
    </lineage>
</organism>
<evidence type="ECO:0000259" key="2">
    <source>
        <dbReference type="Pfam" id="PF14420"/>
    </source>
</evidence>
<sequence length="742" mass="83339">MDISEVLPRDNGAKFLHAPYEERWKHLKPVITQLYMGKYGPDGKSMTIGQVASFMKENYSFHGAETQYRRWFREWGIRKRILTTEKKEIVSVLGRRGRDDGRTPNVMLGDDKELDKNQLKRHLKDEIRRFEVQAATPGVHTKLFAQAITPGRTPPPPSPTMQLVQRKLAQDRSSLMLQGRFQELLAGCGKEDRVILTNYFHEFYIHSFVTAKYWGRGPKRWTPDMIHNPNSWTPWQQPMDLSLADSMKESMLENTFSATPKSSLPISAESMSQSLRNDPKALMLDALRMAIMAGNPDAVSEIIASNNLEMEDLVSIHPFHLAAAFLDGGNSCCATFSALVELVRVEPRYNVNDFGHTILDSLMVSILRSHTTLSPEHVSKAFQPPNRYPGEEKDICGRWDADSPLVRSLFRRGHARVPTQWKHPFCHSSVQGVCHSIIAIFIPTVKPDINFPSGLFTHRCGDCGLELKLGPIHILVVVAFYLAQLGMPGETLFGPLAILVCILRLGARASLSAMISVDAILGNTETDTCNHNPIDASDLLQTVPGAVIAGWSPTCQSGWKCIAEILLTAREEEGNGTVGQEIAPEEDDDDSENGGNSEDVDQPYYSCAFDIAYEGGIHDEWLCMPRGTPKSSLLWATIQTELLTYRKVRPSDPWISDNFSMDALRAWLTREEELFATPLVEEGLMKWDHGSSCCGWFYSQSSEVFMPVAEEVCTCHFMNMDVYERATFLPQLKLSELIHEIG</sequence>
<evidence type="ECO:0000256" key="1">
    <source>
        <dbReference type="SAM" id="MobiDB-lite"/>
    </source>
</evidence>
<feature type="domain" description="Clr5" evidence="2">
    <location>
        <begin position="21"/>
        <end position="79"/>
    </location>
</feature>
<proteinExistence type="predicted"/>
<feature type="region of interest" description="Disordered" evidence="1">
    <location>
        <begin position="573"/>
        <end position="602"/>
    </location>
</feature>